<evidence type="ECO:0000256" key="1">
    <source>
        <dbReference type="SAM" id="MobiDB-lite"/>
    </source>
</evidence>
<sequence length="206" mass="24468">MCIALEANFVPTANIWLLTTGISKTEEVKSGKMHYNLIRSKISNNYVVDPYVSMLYIKRAYKYLHLLKKNGGSIAILGNKYSELRLEKYFQNVQHRETCDLRFLTNSTKRFDLLICTDLPLYYTHLRNIFIPKMFVASGSEFVKNRNYLHVFDYFIPLTDSRLDVHLHRAKWKRNGGEVEAKWRRSGSEMEAKWKQLRERPRERRP</sequence>
<dbReference type="EMBL" id="FLRE01000076">
    <property type="protein sequence ID" value="SBT34308.1"/>
    <property type="molecule type" value="Genomic_DNA"/>
</dbReference>
<reference evidence="3" key="1">
    <citation type="submission" date="2016-05" db="EMBL/GenBank/DDBJ databases">
        <authorList>
            <person name="Naeem Raeece"/>
        </authorList>
    </citation>
    <scope>NUCLEOTIDE SEQUENCE [LARGE SCALE GENOMIC DNA]</scope>
</reference>
<evidence type="ECO:0000313" key="2">
    <source>
        <dbReference type="EMBL" id="SBT34308.1"/>
    </source>
</evidence>
<accession>A0A1A8YRP2</accession>
<dbReference type="AlphaFoldDB" id="A0A1A8YRP2"/>
<dbReference type="Proteomes" id="UP000078550">
    <property type="component" value="Unassembled WGS sequence"/>
</dbReference>
<protein>
    <submittedName>
        <fullName evidence="2">Uncharacterized protein</fullName>
    </submittedName>
</protein>
<gene>
    <name evidence="2" type="ORF">POVWA2_019220</name>
</gene>
<feature type="region of interest" description="Disordered" evidence="1">
    <location>
        <begin position="184"/>
        <end position="206"/>
    </location>
</feature>
<name>A0A1A8YRP2_PLAOA</name>
<organism evidence="2 3">
    <name type="scientific">Plasmodium ovale wallikeri</name>
    <dbReference type="NCBI Taxonomy" id="864142"/>
    <lineage>
        <taxon>Eukaryota</taxon>
        <taxon>Sar</taxon>
        <taxon>Alveolata</taxon>
        <taxon>Apicomplexa</taxon>
        <taxon>Aconoidasida</taxon>
        <taxon>Haemosporida</taxon>
        <taxon>Plasmodiidae</taxon>
        <taxon>Plasmodium</taxon>
        <taxon>Plasmodium (Plasmodium)</taxon>
    </lineage>
</organism>
<evidence type="ECO:0000313" key="3">
    <source>
        <dbReference type="Proteomes" id="UP000078550"/>
    </source>
</evidence>
<proteinExistence type="predicted"/>